<comment type="caution">
    <text evidence="3">The sequence shown here is derived from an EMBL/GenBank/DDBJ whole genome shotgun (WGS) entry which is preliminary data.</text>
</comment>
<accession>A0A2W1NUL4</accession>
<protein>
    <submittedName>
        <fullName evidence="3">Uncharacterized protein</fullName>
    </submittedName>
</protein>
<feature type="compositionally biased region" description="Polar residues" evidence="1">
    <location>
        <begin position="81"/>
        <end position="98"/>
    </location>
</feature>
<feature type="region of interest" description="Disordered" evidence="1">
    <location>
        <begin position="76"/>
        <end position="98"/>
    </location>
</feature>
<keyword evidence="4" id="KW-1185">Reference proteome</keyword>
<dbReference type="EMBL" id="NHRJ02000017">
    <property type="protein sequence ID" value="PZE19372.1"/>
    <property type="molecule type" value="Genomic_DNA"/>
</dbReference>
<dbReference type="RefSeq" id="WP_089201465.1">
    <property type="nucleotide sequence ID" value="NZ_NHRJ02000017.1"/>
</dbReference>
<evidence type="ECO:0000256" key="2">
    <source>
        <dbReference type="SAM" id="SignalP"/>
    </source>
</evidence>
<feature type="chain" id="PRO_5016121574" evidence="2">
    <location>
        <begin position="26"/>
        <end position="197"/>
    </location>
</feature>
<proteinExistence type="predicted"/>
<evidence type="ECO:0000313" key="4">
    <source>
        <dbReference type="Proteomes" id="UP000214746"/>
    </source>
</evidence>
<keyword evidence="2" id="KW-0732">Signal</keyword>
<reference evidence="3" key="1">
    <citation type="submission" date="2018-06" db="EMBL/GenBank/DDBJ databases">
        <title>Paenibacillus xerothermodurans sp. nov. an extremely dry heat resistant spore forming bacterium isolated from the soil of Cape Canaveral, Florida.</title>
        <authorList>
            <person name="Seuylemezian A."/>
            <person name="Kaur N."/>
            <person name="Patil P."/>
            <person name="Patil P."/>
            <person name="Mayilraj S."/>
            <person name="Vaishampayan P."/>
        </authorList>
    </citation>
    <scope>NUCLEOTIDE SEQUENCE [LARGE SCALE GENOMIC DNA]</scope>
    <source>
        <strain evidence="3">ATCC 27380</strain>
    </source>
</reference>
<organism evidence="3 4">
    <name type="scientific">Paenibacillus xerothermodurans</name>
    <dbReference type="NCBI Taxonomy" id="1977292"/>
    <lineage>
        <taxon>Bacteria</taxon>
        <taxon>Bacillati</taxon>
        <taxon>Bacillota</taxon>
        <taxon>Bacilli</taxon>
        <taxon>Bacillales</taxon>
        <taxon>Paenibacillaceae</taxon>
        <taxon>Paenibacillus</taxon>
    </lineage>
</organism>
<gene>
    <name evidence="3" type="ORF">CBW46_018560</name>
</gene>
<dbReference type="OrthoDB" id="2381664at2"/>
<dbReference type="Proteomes" id="UP000214746">
    <property type="component" value="Unassembled WGS sequence"/>
</dbReference>
<name>A0A2W1NUL4_PAEXE</name>
<feature type="signal peptide" evidence="2">
    <location>
        <begin position="1"/>
        <end position="25"/>
    </location>
</feature>
<evidence type="ECO:0000313" key="3">
    <source>
        <dbReference type="EMBL" id="PZE19372.1"/>
    </source>
</evidence>
<evidence type="ECO:0000256" key="1">
    <source>
        <dbReference type="SAM" id="MobiDB-lite"/>
    </source>
</evidence>
<sequence length="197" mass="20866">MKKRTFKVVLCTVMLWTSTVVIAVADGVNSDSQAGSIEDPVITKSYFEQNIQSRIAEELHKQSVTEDKVKQMITKQLAGSGAQTSTDSASTSWPSTEGSNLTVVTLEPGQVLMGAAGSEIIVRTGKVTVTSSDDNGIPDITSGKDISAGAPVELNHLLVVPRDGRGVKADARSKQEIFVMVRGAYEVTNPDGSKATP</sequence>
<dbReference type="AlphaFoldDB" id="A0A2W1NUL4"/>